<accession>A0ABQ9WTF5</accession>
<name>A0ABQ9WTF5_9EUKA</name>
<proteinExistence type="predicted"/>
<protein>
    <submittedName>
        <fullName evidence="1">Uncharacterized protein</fullName>
    </submittedName>
</protein>
<comment type="caution">
    <text evidence="1">The sequence shown here is derived from an EMBL/GenBank/DDBJ whole genome shotgun (WGS) entry which is preliminary data.</text>
</comment>
<dbReference type="SUPFAM" id="SSF48371">
    <property type="entry name" value="ARM repeat"/>
    <property type="match status" value="1"/>
</dbReference>
<organism evidence="1 2">
    <name type="scientific">Blattamonas nauphoetae</name>
    <dbReference type="NCBI Taxonomy" id="2049346"/>
    <lineage>
        <taxon>Eukaryota</taxon>
        <taxon>Metamonada</taxon>
        <taxon>Preaxostyla</taxon>
        <taxon>Oxymonadida</taxon>
        <taxon>Blattamonas</taxon>
    </lineage>
</organism>
<dbReference type="InterPro" id="IPR016024">
    <property type="entry name" value="ARM-type_fold"/>
</dbReference>
<keyword evidence="2" id="KW-1185">Reference proteome</keyword>
<evidence type="ECO:0000313" key="1">
    <source>
        <dbReference type="EMBL" id="KAK2942786.1"/>
    </source>
</evidence>
<dbReference type="Proteomes" id="UP001281761">
    <property type="component" value="Unassembled WGS sequence"/>
</dbReference>
<sequence length="318" mass="35868">MDCSAFLNWTDAQQQAVREKAVVFRSLIATVKLQPSPDETLEAKVVKLLESVNLDQKESADAFLNSPGRTIDESLTDFVQSVVVLLSSTNQVIVAAAMKMIRNLILFCSAKVRLALVKAGLIPQVINTLNPQSLSLTEAVDTHINVMRIINHSLLLATPDGLTQLGIEDSNEQQAVHKMVLTQVLAPSEKYICHLCANHTSIVDGDQSKYFLFLLVQLIQISPFYKQTLEFDLILPVFLTIPSCLTFFEADGSIWLFLYDMNQAQRLWNIYRGEMREMWKPVDRMFRMEGIEDVIEQKKLNDKDGSKGRWIVDSSLAC</sequence>
<reference evidence="1 2" key="1">
    <citation type="journal article" date="2022" name="bioRxiv">
        <title>Genomics of Preaxostyla Flagellates Illuminates Evolutionary Transitions and the Path Towards Mitochondrial Loss.</title>
        <authorList>
            <person name="Novak L.V.F."/>
            <person name="Treitli S.C."/>
            <person name="Pyrih J."/>
            <person name="Halakuc P."/>
            <person name="Pipaliya S.V."/>
            <person name="Vacek V."/>
            <person name="Brzon O."/>
            <person name="Soukal P."/>
            <person name="Eme L."/>
            <person name="Dacks J.B."/>
            <person name="Karnkowska A."/>
            <person name="Elias M."/>
            <person name="Hampl V."/>
        </authorList>
    </citation>
    <scope>NUCLEOTIDE SEQUENCE [LARGE SCALE GENOMIC DNA]</scope>
    <source>
        <strain evidence="1">NAU3</strain>
        <tissue evidence="1">Gut</tissue>
    </source>
</reference>
<dbReference type="InterPro" id="IPR011989">
    <property type="entry name" value="ARM-like"/>
</dbReference>
<dbReference type="EMBL" id="JARBJD010000383">
    <property type="protein sequence ID" value="KAK2942786.1"/>
    <property type="molecule type" value="Genomic_DNA"/>
</dbReference>
<gene>
    <name evidence="1" type="ORF">BLNAU_22304</name>
</gene>
<evidence type="ECO:0000313" key="2">
    <source>
        <dbReference type="Proteomes" id="UP001281761"/>
    </source>
</evidence>
<dbReference type="Gene3D" id="1.25.10.10">
    <property type="entry name" value="Leucine-rich Repeat Variant"/>
    <property type="match status" value="1"/>
</dbReference>